<evidence type="ECO:0000256" key="11">
    <source>
        <dbReference type="ARBA" id="ARBA00022777"/>
    </source>
</evidence>
<keyword evidence="12" id="KW-0067">ATP-binding</keyword>
<dbReference type="InterPro" id="IPR051824">
    <property type="entry name" value="LRR_Rcpt-Like_S/T_Kinase"/>
</dbReference>
<dbReference type="CDD" id="cd14066">
    <property type="entry name" value="STKc_IRAK"/>
    <property type="match status" value="1"/>
</dbReference>
<keyword evidence="11" id="KW-0418">Kinase</keyword>
<dbReference type="Gene3D" id="1.10.510.10">
    <property type="entry name" value="Transferase(Phosphotransferase) domain 1"/>
    <property type="match status" value="1"/>
</dbReference>
<dbReference type="FunFam" id="1.10.510.10:FF:000044">
    <property type="entry name" value="Putative LRR receptor-like serine/threonine-protein kinase"/>
    <property type="match status" value="1"/>
</dbReference>
<keyword evidence="23" id="KW-1185">Reference proteome</keyword>
<dbReference type="Proteomes" id="UP001408789">
    <property type="component" value="Unassembled WGS sequence"/>
</dbReference>
<keyword evidence="15" id="KW-0675">Receptor</keyword>
<keyword evidence="4" id="KW-0597">Phosphoprotein</keyword>
<dbReference type="Gene3D" id="2.60.120.430">
    <property type="entry name" value="Galactose-binding lectin"/>
    <property type="match status" value="1"/>
</dbReference>
<keyword evidence="9" id="KW-0677">Repeat</keyword>
<evidence type="ECO:0000256" key="17">
    <source>
        <dbReference type="ARBA" id="ARBA00047899"/>
    </source>
</evidence>
<evidence type="ECO:0000256" key="12">
    <source>
        <dbReference type="ARBA" id="ARBA00022840"/>
    </source>
</evidence>
<comment type="caution">
    <text evidence="22">The sequence shown here is derived from an EMBL/GenBank/DDBJ whole genome shotgun (WGS) entry which is preliminary data.</text>
</comment>
<reference evidence="22 23" key="1">
    <citation type="submission" date="2024-04" db="EMBL/GenBank/DDBJ databases">
        <title>The reference genome of an endangered Asteraceae, Deinandra increscens subsp. villosa, native to the Central Coast of California.</title>
        <authorList>
            <person name="Guilliams M."/>
            <person name="Hasenstab-Lehman K."/>
            <person name="Meyer R."/>
            <person name="Mcevoy S."/>
        </authorList>
    </citation>
    <scope>NUCLEOTIDE SEQUENCE [LARGE SCALE GENOMIC DNA]</scope>
    <source>
        <tissue evidence="22">Leaf</tissue>
    </source>
</reference>
<dbReference type="FunFam" id="3.80.10.10:FF:000041">
    <property type="entry name" value="LRR receptor-like serine/threonine-protein kinase ERECTA"/>
    <property type="match status" value="2"/>
</dbReference>
<dbReference type="Pfam" id="PF07714">
    <property type="entry name" value="PK_Tyr_Ser-Thr"/>
    <property type="match status" value="1"/>
</dbReference>
<dbReference type="FunFam" id="3.30.200.20:FF:000217">
    <property type="entry name" value="probable LRR receptor-like serine/threonine-protein kinase At1g53430"/>
    <property type="match status" value="1"/>
</dbReference>
<dbReference type="Gene3D" id="3.30.200.20">
    <property type="entry name" value="Phosphorylase Kinase, domain 1"/>
    <property type="match status" value="1"/>
</dbReference>
<dbReference type="InterPro" id="IPR008271">
    <property type="entry name" value="Ser/Thr_kinase_AS"/>
</dbReference>
<evidence type="ECO:0000256" key="6">
    <source>
        <dbReference type="ARBA" id="ARBA00022679"/>
    </source>
</evidence>
<evidence type="ECO:0000256" key="8">
    <source>
        <dbReference type="ARBA" id="ARBA00022729"/>
    </source>
</evidence>
<dbReference type="AlphaFoldDB" id="A0AAP0GRP7"/>
<evidence type="ECO:0000313" key="22">
    <source>
        <dbReference type="EMBL" id="KAK9056895.1"/>
    </source>
</evidence>
<name>A0AAP0GRP7_9ASTR</name>
<protein>
    <recommendedName>
        <fullName evidence="2">non-specific serine/threonine protein kinase</fullName>
        <ecNumber evidence="2">2.7.11.1</ecNumber>
    </recommendedName>
</protein>
<feature type="signal peptide" evidence="20">
    <location>
        <begin position="1"/>
        <end position="16"/>
    </location>
</feature>
<dbReference type="InterPro" id="IPR001611">
    <property type="entry name" value="Leu-rich_rpt"/>
</dbReference>
<evidence type="ECO:0000256" key="9">
    <source>
        <dbReference type="ARBA" id="ARBA00022737"/>
    </source>
</evidence>
<accession>A0AAP0GRP7</accession>
<dbReference type="Gene3D" id="3.80.10.10">
    <property type="entry name" value="Ribonuclease Inhibitor"/>
    <property type="match status" value="3"/>
</dbReference>
<dbReference type="InterPro" id="IPR011009">
    <property type="entry name" value="Kinase-like_dom_sf"/>
</dbReference>
<dbReference type="GO" id="GO:0005524">
    <property type="term" value="F:ATP binding"/>
    <property type="evidence" value="ECO:0007669"/>
    <property type="project" value="UniProtKB-KW"/>
</dbReference>
<evidence type="ECO:0000256" key="3">
    <source>
        <dbReference type="ARBA" id="ARBA00022527"/>
    </source>
</evidence>
<comment type="subcellular location">
    <subcellularLocation>
        <location evidence="1">Membrane</location>
        <topology evidence="1">Single-pass type I membrane protein</topology>
    </subcellularLocation>
</comment>
<evidence type="ECO:0000256" key="20">
    <source>
        <dbReference type="SAM" id="SignalP"/>
    </source>
</evidence>
<evidence type="ECO:0000256" key="10">
    <source>
        <dbReference type="ARBA" id="ARBA00022741"/>
    </source>
</evidence>
<keyword evidence="5" id="KW-0433">Leucine-rich repeat</keyword>
<keyword evidence="14 19" id="KW-0472">Membrane</keyword>
<gene>
    <name evidence="22" type="ORF">SSX86_024259</name>
</gene>
<comment type="catalytic activity">
    <reaction evidence="17">
        <text>L-threonyl-[protein] + ATP = O-phospho-L-threonyl-[protein] + ADP + H(+)</text>
        <dbReference type="Rhea" id="RHEA:46608"/>
        <dbReference type="Rhea" id="RHEA-COMP:11060"/>
        <dbReference type="Rhea" id="RHEA-COMP:11605"/>
        <dbReference type="ChEBI" id="CHEBI:15378"/>
        <dbReference type="ChEBI" id="CHEBI:30013"/>
        <dbReference type="ChEBI" id="CHEBI:30616"/>
        <dbReference type="ChEBI" id="CHEBI:61977"/>
        <dbReference type="ChEBI" id="CHEBI:456216"/>
        <dbReference type="EC" id="2.7.11.1"/>
    </reaction>
</comment>
<evidence type="ECO:0000256" key="15">
    <source>
        <dbReference type="ARBA" id="ARBA00023170"/>
    </source>
</evidence>
<evidence type="ECO:0000256" key="13">
    <source>
        <dbReference type="ARBA" id="ARBA00022989"/>
    </source>
</evidence>
<dbReference type="Pfam" id="PF11721">
    <property type="entry name" value="Malectin"/>
    <property type="match status" value="1"/>
</dbReference>
<dbReference type="SMART" id="SM00220">
    <property type="entry name" value="S_TKc"/>
    <property type="match status" value="1"/>
</dbReference>
<keyword evidence="7 19" id="KW-0812">Transmembrane</keyword>
<dbReference type="PROSITE" id="PS00108">
    <property type="entry name" value="PROTEIN_KINASE_ST"/>
    <property type="match status" value="1"/>
</dbReference>
<evidence type="ECO:0000256" key="1">
    <source>
        <dbReference type="ARBA" id="ARBA00004479"/>
    </source>
</evidence>
<keyword evidence="8 20" id="KW-0732">Signal</keyword>
<dbReference type="EC" id="2.7.11.1" evidence="2"/>
<dbReference type="InterPro" id="IPR032675">
    <property type="entry name" value="LRR_dom_sf"/>
</dbReference>
<feature type="domain" description="Protein kinase" evidence="21">
    <location>
        <begin position="699"/>
        <end position="963"/>
    </location>
</feature>
<evidence type="ECO:0000259" key="21">
    <source>
        <dbReference type="PROSITE" id="PS50011"/>
    </source>
</evidence>
<dbReference type="FunFam" id="2.60.120.430:FF:000004">
    <property type="entry name" value="Putative leucine-rich repeat receptor-like serine/threonine-protein kinase"/>
    <property type="match status" value="1"/>
</dbReference>
<evidence type="ECO:0000256" key="19">
    <source>
        <dbReference type="SAM" id="Phobius"/>
    </source>
</evidence>
<dbReference type="InterPro" id="IPR001245">
    <property type="entry name" value="Ser-Thr/Tyr_kinase_cat_dom"/>
</dbReference>
<dbReference type="InterPro" id="IPR000719">
    <property type="entry name" value="Prot_kinase_dom"/>
</dbReference>
<dbReference type="PROSITE" id="PS50011">
    <property type="entry name" value="PROTEIN_KINASE_DOM"/>
    <property type="match status" value="1"/>
</dbReference>
<evidence type="ECO:0000256" key="7">
    <source>
        <dbReference type="ARBA" id="ARBA00022692"/>
    </source>
</evidence>
<dbReference type="PANTHER" id="PTHR48006">
    <property type="entry name" value="LEUCINE-RICH REPEAT-CONTAINING PROTEIN DDB_G0281931-RELATED"/>
    <property type="match status" value="1"/>
</dbReference>
<evidence type="ECO:0000256" key="4">
    <source>
        <dbReference type="ARBA" id="ARBA00022553"/>
    </source>
</evidence>
<evidence type="ECO:0000256" key="5">
    <source>
        <dbReference type="ARBA" id="ARBA00022614"/>
    </source>
</evidence>
<proteinExistence type="predicted"/>
<dbReference type="GO" id="GO:0016020">
    <property type="term" value="C:membrane"/>
    <property type="evidence" value="ECO:0007669"/>
    <property type="project" value="UniProtKB-SubCell"/>
</dbReference>
<feature type="transmembrane region" description="Helical" evidence="19">
    <location>
        <begin position="639"/>
        <end position="661"/>
    </location>
</feature>
<evidence type="ECO:0000256" key="18">
    <source>
        <dbReference type="ARBA" id="ARBA00048679"/>
    </source>
</evidence>
<evidence type="ECO:0000256" key="16">
    <source>
        <dbReference type="ARBA" id="ARBA00023180"/>
    </source>
</evidence>
<dbReference type="EMBL" id="JBCNJP010000024">
    <property type="protein sequence ID" value="KAK9056895.1"/>
    <property type="molecule type" value="Genomic_DNA"/>
</dbReference>
<evidence type="ECO:0000313" key="23">
    <source>
        <dbReference type="Proteomes" id="UP001408789"/>
    </source>
</evidence>
<dbReference type="GO" id="GO:0004674">
    <property type="term" value="F:protein serine/threonine kinase activity"/>
    <property type="evidence" value="ECO:0007669"/>
    <property type="project" value="UniProtKB-KW"/>
</dbReference>
<organism evidence="22 23">
    <name type="scientific">Deinandra increscens subsp. villosa</name>
    <dbReference type="NCBI Taxonomy" id="3103831"/>
    <lineage>
        <taxon>Eukaryota</taxon>
        <taxon>Viridiplantae</taxon>
        <taxon>Streptophyta</taxon>
        <taxon>Embryophyta</taxon>
        <taxon>Tracheophyta</taxon>
        <taxon>Spermatophyta</taxon>
        <taxon>Magnoliopsida</taxon>
        <taxon>eudicotyledons</taxon>
        <taxon>Gunneridae</taxon>
        <taxon>Pentapetalae</taxon>
        <taxon>asterids</taxon>
        <taxon>campanulids</taxon>
        <taxon>Asterales</taxon>
        <taxon>Asteraceae</taxon>
        <taxon>Asteroideae</taxon>
        <taxon>Heliantheae alliance</taxon>
        <taxon>Madieae</taxon>
        <taxon>Madiinae</taxon>
        <taxon>Deinandra</taxon>
    </lineage>
</organism>
<dbReference type="Pfam" id="PF00560">
    <property type="entry name" value="LRR_1"/>
    <property type="match status" value="2"/>
</dbReference>
<dbReference type="PANTHER" id="PTHR48006:SF81">
    <property type="entry name" value="PROTEIN KINASE DOMAIN-CONTAINING PROTEIN"/>
    <property type="match status" value="1"/>
</dbReference>
<evidence type="ECO:0000256" key="2">
    <source>
        <dbReference type="ARBA" id="ARBA00012513"/>
    </source>
</evidence>
<keyword evidence="6" id="KW-0808">Transferase</keyword>
<comment type="catalytic activity">
    <reaction evidence="18">
        <text>L-seryl-[protein] + ATP = O-phospho-L-seryl-[protein] + ADP + H(+)</text>
        <dbReference type="Rhea" id="RHEA:17989"/>
        <dbReference type="Rhea" id="RHEA-COMP:9863"/>
        <dbReference type="Rhea" id="RHEA-COMP:11604"/>
        <dbReference type="ChEBI" id="CHEBI:15378"/>
        <dbReference type="ChEBI" id="CHEBI:29999"/>
        <dbReference type="ChEBI" id="CHEBI:30616"/>
        <dbReference type="ChEBI" id="CHEBI:83421"/>
        <dbReference type="ChEBI" id="CHEBI:456216"/>
        <dbReference type="EC" id="2.7.11.1"/>
    </reaction>
</comment>
<keyword evidence="3" id="KW-0723">Serine/threonine-protein kinase</keyword>
<evidence type="ECO:0000256" key="14">
    <source>
        <dbReference type="ARBA" id="ARBA00023136"/>
    </source>
</evidence>
<keyword evidence="10" id="KW-0547">Nucleotide-binding</keyword>
<dbReference type="InterPro" id="IPR021720">
    <property type="entry name" value="Malectin_dom"/>
</dbReference>
<feature type="chain" id="PRO_5042893717" description="non-specific serine/threonine protein kinase" evidence="20">
    <location>
        <begin position="17"/>
        <end position="1038"/>
    </location>
</feature>
<keyword evidence="13 19" id="KW-1133">Transmembrane helix</keyword>
<dbReference type="SUPFAM" id="SSF52058">
    <property type="entry name" value="L domain-like"/>
    <property type="match status" value="2"/>
</dbReference>
<dbReference type="SUPFAM" id="SSF56112">
    <property type="entry name" value="Protein kinase-like (PK-like)"/>
    <property type="match status" value="1"/>
</dbReference>
<keyword evidence="16" id="KW-0325">Glycoprotein</keyword>
<sequence>MLFFILCVTLLPFAFASMNTTCLPSQEVGALRVIGRTLGKDWDFEKDPCLEWNTTQKIQGFEDTLSCIPEPNGTICHVFSINLKSQSLAGTLPPEFANLPNLQNLDLARNYLGGTIPPEWGSMGQILNISVLGNRLTGPIPKELGNISTLTTLTVEDNMMFGTIPEELGNLASIERLFLNSNSFSGELPTSFASLTTMTEFRIGGNNFSGKIPDYIGQWQSLKSLRIQGSGLEGPIPSSITLLASLSDLRISDLRGPDSLCPPFANRTSFKTLILRSCNLIGKLPDSLSQADPDDFESLVSNFDSFSQLFMLLRKYLCNNISNLSMSFNLDLSIFSIVLDLDFSFNKFNGSIPSRFNDLRQTDYIYLTGNLLSGSVPDWMLTSGEDIDLSYNNFTSLDDSRCQIRGTNLFASFSKPNNSNEVSCLGNDICHTYSSSLYINCGGKGLSIGNKAYEDDVDPGGPSHFSSTGNRWGFSNSGHFLDDNNPDSYILPNTPEVPVINSELYMNARTSALSMTYYGFCMLKGSYNVSLHFAEIAFTNDTTYSSLGKRVFDVYIQGMLVEKDFDISDRAGGAMKAIVTTYTVNVTTSLEIRLSWAGKGTINIPTRGSYGPLISAISVDPNFKVPRSGGSKNGVSGGIVAGIVVGAVGAIILILGVLWWCGYLRRRDELDLHGVELHGLELNTGSFTLKQIKIATNNFDVANKIGEGGFGPVYKGVLPNGTLLAVKQLSAKSKQGNKEFLNEIGMISALQHPHLVKLHGCCIEGNQLLLAYEYLENNSLARALFGPKESQLELDWPTRYKICIGIARGLAFLHEESRLKIVHRDIKATNVLLDKNLNAKISDFGLAKLDDEEDTHMSTRVAGTYGYMAPEYALRGYLTDKADVYSYGIVLLEIASGMANIANRQKENQFVLLDRALELKSSGNLMDLVDPKLGSEYDVREVMVVISLGLMCTTYSSTDRPLMSTVVSMLESRTVPETFIAEQGRSLSEIDRHKMTSQMEEVSFAYTDSSTSAADLYPVDRFSEYLQKRDGDAKKLLP</sequence>